<name>A0AAU9J590_9CILI</name>
<protein>
    <recommendedName>
        <fullName evidence="3">Translocon at the inner envelope membrane of chloroplasts 214</fullName>
    </recommendedName>
</protein>
<comment type="caution">
    <text evidence="1">The sequence shown here is derived from an EMBL/GenBank/DDBJ whole genome shotgun (WGS) entry which is preliminary data.</text>
</comment>
<evidence type="ECO:0008006" key="3">
    <source>
        <dbReference type="Google" id="ProtNLM"/>
    </source>
</evidence>
<evidence type="ECO:0000313" key="1">
    <source>
        <dbReference type="EMBL" id="CAG9322086.1"/>
    </source>
</evidence>
<accession>A0AAU9J590</accession>
<reference evidence="1" key="1">
    <citation type="submission" date="2021-09" db="EMBL/GenBank/DDBJ databases">
        <authorList>
            <consortium name="AG Swart"/>
            <person name="Singh M."/>
            <person name="Singh A."/>
            <person name="Seah K."/>
            <person name="Emmerich C."/>
        </authorList>
    </citation>
    <scope>NUCLEOTIDE SEQUENCE</scope>
    <source>
        <strain evidence="1">ATCC30299</strain>
    </source>
</reference>
<dbReference type="AlphaFoldDB" id="A0AAU9J590"/>
<dbReference type="Proteomes" id="UP001162131">
    <property type="component" value="Unassembled WGS sequence"/>
</dbReference>
<dbReference type="EMBL" id="CAJZBQ010000030">
    <property type="protein sequence ID" value="CAG9322086.1"/>
    <property type="molecule type" value="Genomic_DNA"/>
</dbReference>
<evidence type="ECO:0000313" key="2">
    <source>
        <dbReference type="Proteomes" id="UP001162131"/>
    </source>
</evidence>
<keyword evidence="2" id="KW-1185">Reference proteome</keyword>
<gene>
    <name evidence="1" type="ORF">BSTOLATCC_MIC30467</name>
</gene>
<organism evidence="1 2">
    <name type="scientific">Blepharisma stoltei</name>
    <dbReference type="NCBI Taxonomy" id="1481888"/>
    <lineage>
        <taxon>Eukaryota</taxon>
        <taxon>Sar</taxon>
        <taxon>Alveolata</taxon>
        <taxon>Ciliophora</taxon>
        <taxon>Postciliodesmatophora</taxon>
        <taxon>Heterotrichea</taxon>
        <taxon>Heterotrichida</taxon>
        <taxon>Blepharismidae</taxon>
        <taxon>Blepharisma</taxon>
    </lineage>
</organism>
<sequence>MIGRYINNTSIYNWLISDVTELKFLEELGEEKWEKIDFLTKITLRSIDDKLRTSRENSKHKHFFEIQNIEDDLKKENISIHDLNFWRLVKSVRRLK</sequence>
<proteinExistence type="predicted"/>